<reference evidence="8 9" key="1">
    <citation type="submission" date="2021-05" db="EMBL/GenBank/DDBJ databases">
        <title>Comparative genomic studies on the polysaccharide-degrading batcterial strains of the Flammeovirga genus.</title>
        <authorList>
            <person name="Zewei F."/>
            <person name="Zheng Z."/>
            <person name="Yu L."/>
            <person name="Ruyue G."/>
            <person name="Yanhong M."/>
            <person name="Yuanyuan C."/>
            <person name="Jingyan G."/>
            <person name="Wenjun H."/>
        </authorList>
    </citation>
    <scope>NUCLEOTIDE SEQUENCE [LARGE SCALE GENOMIC DNA]</scope>
    <source>
        <strain evidence="8 9">YS10</strain>
    </source>
</reference>
<dbReference type="PANTHER" id="PTHR43806">
    <property type="entry name" value="PEPTIDASE S8"/>
    <property type="match status" value="1"/>
</dbReference>
<dbReference type="Gene3D" id="3.40.50.200">
    <property type="entry name" value="Peptidase S8/S53 domain"/>
    <property type="match status" value="1"/>
</dbReference>
<dbReference type="InterPro" id="IPR023827">
    <property type="entry name" value="Peptidase_S8_Asp-AS"/>
</dbReference>
<protein>
    <submittedName>
        <fullName evidence="8">S8 family serine peptidase</fullName>
    </submittedName>
</protein>
<keyword evidence="9" id="KW-1185">Reference proteome</keyword>
<dbReference type="InterPro" id="IPR000209">
    <property type="entry name" value="Peptidase_S8/S53_dom"/>
</dbReference>
<evidence type="ECO:0000256" key="5">
    <source>
        <dbReference type="PROSITE-ProRule" id="PRU01240"/>
    </source>
</evidence>
<keyword evidence="4 5" id="KW-0720">Serine protease</keyword>
<comment type="similarity">
    <text evidence="1 5 6">Belongs to the peptidase S8 family.</text>
</comment>
<evidence type="ECO:0000313" key="9">
    <source>
        <dbReference type="Proteomes" id="UP000682802"/>
    </source>
</evidence>
<sequence>MIIKVVNFSVAFSQTENRYWLVFDEKCEHDNLDIINLSICESYLEELHQMGFYEKTTSNWLNAITVEIKSTTDLNKLSSLPYIKEIKPVNRNWKLASNTYKDVKRSSYALIQINPDTLYSSSLNGKGVKIGIIDAGFWKSNTNDYLKIIFEEDRVQGFKDYVAGVETSENIFFNSKRTGSDSHGTSVFRMIGGKDDHMRYGLADKATYFLARTDNGDTENRSEEENWIAALEWMVDSLDIHLINSSLGYSIGFDDPKENYSPKDMDGKTSMVTRAAEIAAEEKNVLLVVSAGNEGENNKWKVVSAPADARGVLSIGATTKTGTKASYSSIGPEQLNYVKPEVSCFSLFGTSFSAPVITGLAACLWQYKPTATAAEIRGAIIQSSWFYPYANNFIGYGVPDAAKAIHILGDEVSKPSVTEISAYNEKKIKVKEANNEGTLLIAYHKESETIVIKQEFIYLKEGTWLVKKPKKAISTTLWTGKRHIEVFWKK</sequence>
<evidence type="ECO:0000256" key="2">
    <source>
        <dbReference type="ARBA" id="ARBA00022670"/>
    </source>
</evidence>
<feature type="active site" description="Charge relay system" evidence="5">
    <location>
        <position position="183"/>
    </location>
</feature>
<feature type="active site" description="Charge relay system" evidence="5">
    <location>
        <position position="351"/>
    </location>
</feature>
<name>A0ABX8GTR7_9BACT</name>
<dbReference type="Pfam" id="PF00082">
    <property type="entry name" value="Peptidase_S8"/>
    <property type="match status" value="1"/>
</dbReference>
<evidence type="ECO:0000256" key="6">
    <source>
        <dbReference type="RuleBase" id="RU003355"/>
    </source>
</evidence>
<dbReference type="Proteomes" id="UP000682802">
    <property type="component" value="Chromosome 1"/>
</dbReference>
<dbReference type="EMBL" id="CP076128">
    <property type="protein sequence ID" value="QWG06798.1"/>
    <property type="molecule type" value="Genomic_DNA"/>
</dbReference>
<dbReference type="PROSITE" id="PS51892">
    <property type="entry name" value="SUBTILASE"/>
    <property type="match status" value="1"/>
</dbReference>
<evidence type="ECO:0000256" key="3">
    <source>
        <dbReference type="ARBA" id="ARBA00022801"/>
    </source>
</evidence>
<dbReference type="InterPro" id="IPR036852">
    <property type="entry name" value="Peptidase_S8/S53_dom_sf"/>
</dbReference>
<keyword evidence="2 5" id="KW-0645">Protease</keyword>
<dbReference type="InterPro" id="IPR050131">
    <property type="entry name" value="Peptidase_S8_subtilisin-like"/>
</dbReference>
<dbReference type="PROSITE" id="PS00138">
    <property type="entry name" value="SUBTILASE_SER"/>
    <property type="match status" value="1"/>
</dbReference>
<dbReference type="SUPFAM" id="SSF52743">
    <property type="entry name" value="Subtilisin-like"/>
    <property type="match status" value="1"/>
</dbReference>
<accession>A0ABX8GTR7</accession>
<feature type="active site" description="Charge relay system" evidence="5">
    <location>
        <position position="134"/>
    </location>
</feature>
<dbReference type="RefSeq" id="WP_158631082.1">
    <property type="nucleotide sequence ID" value="NZ_CP076128.1"/>
</dbReference>
<gene>
    <name evidence="8" type="ORF">KM029_16030</name>
</gene>
<keyword evidence="3 5" id="KW-0378">Hydrolase</keyword>
<dbReference type="PANTHER" id="PTHR43806:SF67">
    <property type="entry name" value="EGF-LIKE DOMAIN-CONTAINING PROTEIN"/>
    <property type="match status" value="1"/>
</dbReference>
<evidence type="ECO:0000256" key="4">
    <source>
        <dbReference type="ARBA" id="ARBA00022825"/>
    </source>
</evidence>
<dbReference type="PROSITE" id="PS00136">
    <property type="entry name" value="SUBTILASE_ASP"/>
    <property type="match status" value="1"/>
</dbReference>
<dbReference type="InterPro" id="IPR015500">
    <property type="entry name" value="Peptidase_S8_subtilisin-rel"/>
</dbReference>
<dbReference type="PRINTS" id="PR00723">
    <property type="entry name" value="SUBTILISIN"/>
</dbReference>
<evidence type="ECO:0000259" key="7">
    <source>
        <dbReference type="Pfam" id="PF00082"/>
    </source>
</evidence>
<proteinExistence type="inferred from homology"/>
<feature type="domain" description="Peptidase S8/S53" evidence="7">
    <location>
        <begin position="125"/>
        <end position="397"/>
    </location>
</feature>
<dbReference type="InterPro" id="IPR023828">
    <property type="entry name" value="Peptidase_S8_Ser-AS"/>
</dbReference>
<organism evidence="8 9">
    <name type="scientific">Flammeovirga kamogawensis</name>
    <dbReference type="NCBI Taxonomy" id="373891"/>
    <lineage>
        <taxon>Bacteria</taxon>
        <taxon>Pseudomonadati</taxon>
        <taxon>Bacteroidota</taxon>
        <taxon>Cytophagia</taxon>
        <taxon>Cytophagales</taxon>
        <taxon>Flammeovirgaceae</taxon>
        <taxon>Flammeovirga</taxon>
    </lineage>
</organism>
<evidence type="ECO:0000256" key="1">
    <source>
        <dbReference type="ARBA" id="ARBA00011073"/>
    </source>
</evidence>
<evidence type="ECO:0000313" key="8">
    <source>
        <dbReference type="EMBL" id="QWG06798.1"/>
    </source>
</evidence>